<evidence type="ECO:0000313" key="3">
    <source>
        <dbReference type="Proteomes" id="UP000631553"/>
    </source>
</evidence>
<keyword evidence="1" id="KW-1133">Transmembrane helix</keyword>
<protein>
    <submittedName>
        <fullName evidence="2">Uncharacterized protein</fullName>
    </submittedName>
</protein>
<sequence length="165" mass="16806">MLAGGLLSGVVLGTLSGLSAPLPVSWRYAAVVAVALLGVLRDAKVVSIPLPQNARQVPQDVLRPSPRRGALQFGFELGTGVRTYLSATAPYVLAVAVLLAGQRLQLAALAGVGFGAGRAVTPLIRRASGAVEGWDADLPARLGTITVTGCAALAAAFALLFLPQL</sequence>
<evidence type="ECO:0000313" key="2">
    <source>
        <dbReference type="EMBL" id="NYF59681.1"/>
    </source>
</evidence>
<dbReference type="EMBL" id="JACCCQ010000001">
    <property type="protein sequence ID" value="NYF59681.1"/>
    <property type="molecule type" value="Genomic_DNA"/>
</dbReference>
<comment type="caution">
    <text evidence="2">The sequence shown here is derived from an EMBL/GenBank/DDBJ whole genome shotgun (WGS) entry which is preliminary data.</text>
</comment>
<keyword evidence="1" id="KW-0472">Membrane</keyword>
<organism evidence="2 3">
    <name type="scientific">Micromonospora purpureochromogenes</name>
    <dbReference type="NCBI Taxonomy" id="47872"/>
    <lineage>
        <taxon>Bacteria</taxon>
        <taxon>Bacillati</taxon>
        <taxon>Actinomycetota</taxon>
        <taxon>Actinomycetes</taxon>
        <taxon>Micromonosporales</taxon>
        <taxon>Micromonosporaceae</taxon>
        <taxon>Micromonospora</taxon>
    </lineage>
</organism>
<keyword evidence="3" id="KW-1185">Reference proteome</keyword>
<evidence type="ECO:0000256" key="1">
    <source>
        <dbReference type="SAM" id="Phobius"/>
    </source>
</evidence>
<name>A0ABX2RX72_9ACTN</name>
<dbReference type="Proteomes" id="UP000631553">
    <property type="component" value="Unassembled WGS sequence"/>
</dbReference>
<accession>A0ABX2RX72</accession>
<proteinExistence type="predicted"/>
<feature type="transmembrane region" description="Helical" evidence="1">
    <location>
        <begin position="144"/>
        <end position="162"/>
    </location>
</feature>
<reference evidence="2 3" key="1">
    <citation type="submission" date="2020-07" db="EMBL/GenBank/DDBJ databases">
        <title>Sequencing the genomes of 1000 actinobacteria strains.</title>
        <authorList>
            <person name="Klenk H.-P."/>
        </authorList>
    </citation>
    <scope>NUCLEOTIDE SEQUENCE [LARGE SCALE GENOMIC DNA]</scope>
    <source>
        <strain evidence="2 3">DSM 43814</strain>
    </source>
</reference>
<dbReference type="RefSeq" id="WP_218896212.1">
    <property type="nucleotide sequence ID" value="NZ_JACCCQ010000001.1"/>
</dbReference>
<feature type="transmembrane region" description="Helical" evidence="1">
    <location>
        <begin position="81"/>
        <end position="99"/>
    </location>
</feature>
<keyword evidence="1" id="KW-0812">Transmembrane</keyword>
<feature type="transmembrane region" description="Helical" evidence="1">
    <location>
        <begin position="106"/>
        <end position="124"/>
    </location>
</feature>
<gene>
    <name evidence="2" type="ORF">HDA35_005512</name>
</gene>